<reference evidence="2 3" key="1">
    <citation type="submission" date="2019-10" db="EMBL/GenBank/DDBJ databases">
        <title>Genome sequence of Phaeocystidibacter marisrubri JCM30614 (type strain).</title>
        <authorList>
            <person name="Bowman J.P."/>
        </authorList>
    </citation>
    <scope>NUCLEOTIDE SEQUENCE [LARGE SCALE GENOMIC DNA]</scope>
    <source>
        <strain evidence="2 3">JCM 30614</strain>
    </source>
</reference>
<proteinExistence type="predicted"/>
<keyword evidence="1" id="KW-0812">Transmembrane</keyword>
<feature type="transmembrane region" description="Helical" evidence="1">
    <location>
        <begin position="146"/>
        <end position="177"/>
    </location>
</feature>
<feature type="transmembrane region" description="Helical" evidence="1">
    <location>
        <begin position="332"/>
        <end position="349"/>
    </location>
</feature>
<feature type="transmembrane region" description="Helical" evidence="1">
    <location>
        <begin position="300"/>
        <end position="320"/>
    </location>
</feature>
<sequence length="455" mass="51306">MNRNAILYSALFAMAFLYIIGRGMWLSLTIDEALSFFHITRPSSEISANDHYLNSQLMRICIAVFGDSEGSLRLPNMLSFALFGTAGYRILRPIQEPVLFTIGALLFFFQPFVLEFFSIARGYGLGLSFSLFALAVSLEEERYKSFVANVLIIGASIFAVLANVVYFNFVAALLLWMVFTTWKSNRISAVIYGFGLLLIGGASYVYLHDLAAVGGLQLGAETLGDAFWRTVNKMSYWPVTKYSAHQYGILGLSLVGVLVMGWNVFRGTIQKRTAALLAICLLMILGWVAEHIFFHTPFPQGRMILILPILLGMLFIFSAFDQLQTPHKWMKWPVLLMGSVAVINMAYGINFNRTVQWSSDAPIRTLVMDVKPGAVPVRVEISKRLLPVAQYYVERLDRKIDLVPFTDDPSLSSSVIWVDVNRNKSAERTILGSLMYREIRRFENTPVVVYERVLE</sequence>
<evidence type="ECO:0000313" key="2">
    <source>
        <dbReference type="EMBL" id="KAB2815150.1"/>
    </source>
</evidence>
<evidence type="ECO:0000256" key="1">
    <source>
        <dbReference type="SAM" id="Phobius"/>
    </source>
</evidence>
<accession>A0A6L3ZEP5</accession>
<evidence type="ECO:0008006" key="4">
    <source>
        <dbReference type="Google" id="ProtNLM"/>
    </source>
</evidence>
<dbReference type="AlphaFoldDB" id="A0A6L3ZEP5"/>
<dbReference type="RefSeq" id="WP_151694187.1">
    <property type="nucleotide sequence ID" value="NZ_BMGX01000001.1"/>
</dbReference>
<feature type="transmembrane region" description="Helical" evidence="1">
    <location>
        <begin position="7"/>
        <end position="28"/>
    </location>
</feature>
<feature type="transmembrane region" description="Helical" evidence="1">
    <location>
        <begin position="244"/>
        <end position="262"/>
    </location>
</feature>
<dbReference type="EMBL" id="WBVQ01000003">
    <property type="protein sequence ID" value="KAB2815150.1"/>
    <property type="molecule type" value="Genomic_DNA"/>
</dbReference>
<feature type="transmembrane region" description="Helical" evidence="1">
    <location>
        <begin position="189"/>
        <end position="207"/>
    </location>
</feature>
<feature type="transmembrane region" description="Helical" evidence="1">
    <location>
        <begin position="274"/>
        <end position="294"/>
    </location>
</feature>
<evidence type="ECO:0000313" key="3">
    <source>
        <dbReference type="Proteomes" id="UP000484164"/>
    </source>
</evidence>
<name>A0A6L3ZEP5_9FLAO</name>
<keyword evidence="1" id="KW-0472">Membrane</keyword>
<keyword evidence="1" id="KW-1133">Transmembrane helix</keyword>
<protein>
    <recommendedName>
        <fullName evidence="4">Glycosyltransferase RgtA/B/C/D-like domain-containing protein</fullName>
    </recommendedName>
</protein>
<dbReference type="OrthoDB" id="1465886at2"/>
<feature type="transmembrane region" description="Helical" evidence="1">
    <location>
        <begin position="98"/>
        <end position="120"/>
    </location>
</feature>
<dbReference type="Proteomes" id="UP000484164">
    <property type="component" value="Unassembled WGS sequence"/>
</dbReference>
<feature type="transmembrane region" description="Helical" evidence="1">
    <location>
        <begin position="74"/>
        <end position="91"/>
    </location>
</feature>
<comment type="caution">
    <text evidence="2">The sequence shown here is derived from an EMBL/GenBank/DDBJ whole genome shotgun (WGS) entry which is preliminary data.</text>
</comment>
<gene>
    <name evidence="2" type="ORF">F8C82_13710</name>
</gene>
<organism evidence="2 3">
    <name type="scientific">Phaeocystidibacter marisrubri</name>
    <dbReference type="NCBI Taxonomy" id="1577780"/>
    <lineage>
        <taxon>Bacteria</taxon>
        <taxon>Pseudomonadati</taxon>
        <taxon>Bacteroidota</taxon>
        <taxon>Flavobacteriia</taxon>
        <taxon>Flavobacteriales</taxon>
        <taxon>Phaeocystidibacteraceae</taxon>
        <taxon>Phaeocystidibacter</taxon>
    </lineage>
</organism>
<keyword evidence="3" id="KW-1185">Reference proteome</keyword>